<feature type="domain" description="Magnesium transporter MgtE intracellular" evidence="2">
    <location>
        <begin position="64"/>
        <end position="106"/>
    </location>
</feature>
<dbReference type="Pfam" id="PF03448">
    <property type="entry name" value="MgtE_N"/>
    <property type="match status" value="1"/>
</dbReference>
<dbReference type="EMBL" id="UGHP01000001">
    <property type="protein sequence ID" value="STQ81609.1"/>
    <property type="molecule type" value="Genomic_DNA"/>
</dbReference>
<dbReference type="SUPFAM" id="SSF158791">
    <property type="entry name" value="MgtE N-terminal domain-like"/>
    <property type="match status" value="1"/>
</dbReference>
<sequence length="111" mass="12522">MPVIAKNSVKQRAEDRFRILQLLLNNKSLSEGILGKLEDPSQLNNPELLDQTAEIKSLVNKLPAPDLADTLEALPAEERHALWRLVGKEKRGKTLVEASESVWDSLNRRNE</sequence>
<dbReference type="InterPro" id="IPR038076">
    <property type="entry name" value="MgtE_N_sf"/>
</dbReference>
<evidence type="ECO:0000256" key="1">
    <source>
        <dbReference type="SAM" id="MobiDB-lite"/>
    </source>
</evidence>
<feature type="region of interest" description="Disordered" evidence="1">
    <location>
        <begin position="91"/>
        <end position="111"/>
    </location>
</feature>
<evidence type="ECO:0000313" key="3">
    <source>
        <dbReference type="EMBL" id="STQ81609.1"/>
    </source>
</evidence>
<dbReference type="Gene3D" id="1.25.60.10">
    <property type="entry name" value="MgtE N-terminal domain-like"/>
    <property type="match status" value="1"/>
</dbReference>
<protein>
    <submittedName>
        <fullName evidence="3">MgtE intracellular N domain</fullName>
    </submittedName>
</protein>
<dbReference type="Proteomes" id="UP000254821">
    <property type="component" value="Unassembled WGS sequence"/>
</dbReference>
<gene>
    <name evidence="3" type="ORF">NCTC8105_03795</name>
</gene>
<reference evidence="3 4" key="1">
    <citation type="submission" date="2018-06" db="EMBL/GenBank/DDBJ databases">
        <authorList>
            <consortium name="Pathogen Informatics"/>
            <person name="Doyle S."/>
        </authorList>
    </citation>
    <scope>NUCLEOTIDE SEQUENCE [LARGE SCALE GENOMIC DNA]</scope>
    <source>
        <strain evidence="3 4">NCTC8105</strain>
    </source>
</reference>
<name>A0A377PN68_HAFAL</name>
<evidence type="ECO:0000313" key="4">
    <source>
        <dbReference type="Proteomes" id="UP000254821"/>
    </source>
</evidence>
<organism evidence="3 4">
    <name type="scientific">Hafnia alvei</name>
    <dbReference type="NCBI Taxonomy" id="569"/>
    <lineage>
        <taxon>Bacteria</taxon>
        <taxon>Pseudomonadati</taxon>
        <taxon>Pseudomonadota</taxon>
        <taxon>Gammaproteobacteria</taxon>
        <taxon>Enterobacterales</taxon>
        <taxon>Hafniaceae</taxon>
        <taxon>Hafnia</taxon>
    </lineage>
</organism>
<dbReference type="InterPro" id="IPR006668">
    <property type="entry name" value="Mg_transptr_MgtE_intracell_dom"/>
</dbReference>
<accession>A0A377PN68</accession>
<proteinExistence type="predicted"/>
<evidence type="ECO:0000259" key="2">
    <source>
        <dbReference type="Pfam" id="PF03448"/>
    </source>
</evidence>
<dbReference type="AlphaFoldDB" id="A0A377PN68"/>